<accession>X1UKD4</accession>
<dbReference type="EMBL" id="BARW01039099">
    <property type="protein sequence ID" value="GAJ17954.1"/>
    <property type="molecule type" value="Genomic_DNA"/>
</dbReference>
<reference evidence="1" key="1">
    <citation type="journal article" date="2014" name="Front. Microbiol.">
        <title>High frequency of phylogenetically diverse reductive dehalogenase-homologous genes in deep subseafloor sedimentary metagenomes.</title>
        <authorList>
            <person name="Kawai M."/>
            <person name="Futagami T."/>
            <person name="Toyoda A."/>
            <person name="Takaki Y."/>
            <person name="Nishi S."/>
            <person name="Hori S."/>
            <person name="Arai W."/>
            <person name="Tsubouchi T."/>
            <person name="Morono Y."/>
            <person name="Uchiyama I."/>
            <person name="Ito T."/>
            <person name="Fujiyama A."/>
            <person name="Inagaki F."/>
            <person name="Takami H."/>
        </authorList>
    </citation>
    <scope>NUCLEOTIDE SEQUENCE</scope>
    <source>
        <strain evidence="1">Expedition CK06-06</strain>
    </source>
</reference>
<gene>
    <name evidence="1" type="ORF">S12H4_59716</name>
</gene>
<proteinExistence type="predicted"/>
<organism evidence="1">
    <name type="scientific">marine sediment metagenome</name>
    <dbReference type="NCBI Taxonomy" id="412755"/>
    <lineage>
        <taxon>unclassified sequences</taxon>
        <taxon>metagenomes</taxon>
        <taxon>ecological metagenomes</taxon>
    </lineage>
</organism>
<comment type="caution">
    <text evidence="1">The sequence shown here is derived from an EMBL/GenBank/DDBJ whole genome shotgun (WGS) entry which is preliminary data.</text>
</comment>
<name>X1UKD4_9ZZZZ</name>
<evidence type="ECO:0000313" key="1">
    <source>
        <dbReference type="EMBL" id="GAJ17954.1"/>
    </source>
</evidence>
<dbReference type="AlphaFoldDB" id="X1UKD4"/>
<protein>
    <submittedName>
        <fullName evidence="1">Uncharacterized protein</fullName>
    </submittedName>
</protein>
<sequence length="102" mass="12000">MKSKYSIAIKKDEKELYCIFKDLEKYGRTTFSYPDRKKQQGIARSIGIRAKPLYKRDLMIPPLSSTNKHRMTGVMLPKNVEIMEKKTPNGSRFYFSNKKTLF</sequence>